<dbReference type="AlphaFoldDB" id="A0A5E5A149"/>
<dbReference type="Proteomes" id="UP000414136">
    <property type="component" value="Unassembled WGS sequence"/>
</dbReference>
<proteinExistence type="predicted"/>
<dbReference type="EMBL" id="CABPSQ010000003">
    <property type="protein sequence ID" value="VVE66243.1"/>
    <property type="molecule type" value="Genomic_DNA"/>
</dbReference>
<organism evidence="2 3">
    <name type="scientific">Pandoraea captiosa</name>
    <dbReference type="NCBI Taxonomy" id="2508302"/>
    <lineage>
        <taxon>Bacteria</taxon>
        <taxon>Pseudomonadati</taxon>
        <taxon>Pseudomonadota</taxon>
        <taxon>Betaproteobacteria</taxon>
        <taxon>Burkholderiales</taxon>
        <taxon>Burkholderiaceae</taxon>
        <taxon>Pandoraea</taxon>
    </lineage>
</organism>
<dbReference type="OrthoDB" id="8941527at2"/>
<evidence type="ECO:0008006" key="4">
    <source>
        <dbReference type="Google" id="ProtNLM"/>
    </source>
</evidence>
<gene>
    <name evidence="2" type="ORF">PCA31118_02146</name>
</gene>
<dbReference type="RefSeq" id="WP_150625237.1">
    <property type="nucleotide sequence ID" value="NZ_CABPSQ010000003.1"/>
</dbReference>
<keyword evidence="3" id="KW-1185">Reference proteome</keyword>
<accession>A0A5E5A149</accession>
<protein>
    <recommendedName>
        <fullName evidence="4">Lipoprotein</fullName>
    </recommendedName>
</protein>
<reference evidence="2 3" key="1">
    <citation type="submission" date="2019-08" db="EMBL/GenBank/DDBJ databases">
        <authorList>
            <person name="Peeters C."/>
        </authorList>
    </citation>
    <scope>NUCLEOTIDE SEQUENCE [LARGE SCALE GENOMIC DNA]</scope>
    <source>
        <strain evidence="2 3">LMG 31118</strain>
    </source>
</reference>
<evidence type="ECO:0000313" key="3">
    <source>
        <dbReference type="Proteomes" id="UP000414136"/>
    </source>
</evidence>
<keyword evidence="1" id="KW-0732">Signal</keyword>
<evidence type="ECO:0000256" key="1">
    <source>
        <dbReference type="SAM" id="SignalP"/>
    </source>
</evidence>
<feature type="chain" id="PRO_5022729938" description="Lipoprotein" evidence="1">
    <location>
        <begin position="26"/>
        <end position="142"/>
    </location>
</feature>
<evidence type="ECO:0000313" key="2">
    <source>
        <dbReference type="EMBL" id="VVE66243.1"/>
    </source>
</evidence>
<name>A0A5E5A149_9BURK</name>
<feature type="signal peptide" evidence="1">
    <location>
        <begin position="1"/>
        <end position="25"/>
    </location>
</feature>
<sequence>MDTTAATVRAAVFAVCVLGAAAAGARPPFPPDTIEVEAAVGQKISIWEQSNYNALCRDLGTPTFELDSKPALGEVTPEWITYTVPIGQRCEQMKFSGMIVWYQAGPVPGTDEVVWTVGFPREFGSRTPTTGEHRVTTKIVIR</sequence>